<organism evidence="2 3">
    <name type="scientific">Segatella copri</name>
    <dbReference type="NCBI Taxonomy" id="165179"/>
    <lineage>
        <taxon>Bacteria</taxon>
        <taxon>Pseudomonadati</taxon>
        <taxon>Bacteroidota</taxon>
        <taxon>Bacteroidia</taxon>
        <taxon>Bacteroidales</taxon>
        <taxon>Prevotellaceae</taxon>
        <taxon>Segatella</taxon>
    </lineage>
</organism>
<dbReference type="InterPro" id="IPR027417">
    <property type="entry name" value="P-loop_NTPase"/>
</dbReference>
<evidence type="ECO:0000313" key="2">
    <source>
        <dbReference type="EMBL" id="MQN77282.1"/>
    </source>
</evidence>
<name>A0AA90UMH1_9BACT</name>
<dbReference type="InterPro" id="IPR025669">
    <property type="entry name" value="AAA_dom"/>
</dbReference>
<evidence type="ECO:0000259" key="1">
    <source>
        <dbReference type="Pfam" id="PF13614"/>
    </source>
</evidence>
<evidence type="ECO:0000313" key="3">
    <source>
        <dbReference type="Proteomes" id="UP000423156"/>
    </source>
</evidence>
<dbReference type="PANTHER" id="PTHR13696">
    <property type="entry name" value="P-LOOP CONTAINING NUCLEOSIDE TRIPHOSPHATE HYDROLASE"/>
    <property type="match status" value="1"/>
</dbReference>
<feature type="domain" description="AAA" evidence="1">
    <location>
        <begin position="1"/>
        <end position="192"/>
    </location>
</feature>
<dbReference type="RefSeq" id="WP_153092485.1">
    <property type="nucleotide sequence ID" value="NZ_VZBX01000033.1"/>
</dbReference>
<dbReference type="SUPFAM" id="SSF52540">
    <property type="entry name" value="P-loop containing nucleoside triphosphate hydrolases"/>
    <property type="match status" value="1"/>
</dbReference>
<reference evidence="3" key="1">
    <citation type="submission" date="2019-09" db="EMBL/GenBank/DDBJ databases">
        <title>Distinct polysaccharide growth profiles of human intestinal Prevotella copri isolates.</title>
        <authorList>
            <person name="Fehlner-Peach H."/>
            <person name="Magnabosco C."/>
            <person name="Raghavan V."/>
            <person name="Scher J.U."/>
            <person name="Tett A."/>
            <person name="Cox L.M."/>
            <person name="Gottsegen C."/>
            <person name="Watters A."/>
            <person name="Wiltshire- Gordon J.D."/>
            <person name="Segata N."/>
            <person name="Bonneau R."/>
            <person name="Littman D.R."/>
        </authorList>
    </citation>
    <scope>NUCLEOTIDE SEQUENCE [LARGE SCALE GENOMIC DNA]</scope>
    <source>
        <strain evidence="3">BU41712</strain>
    </source>
</reference>
<dbReference type="PANTHER" id="PTHR13696:SF52">
    <property type="entry name" value="PARA FAMILY PROTEIN CT_582"/>
    <property type="match status" value="1"/>
</dbReference>
<dbReference type="CDD" id="cd02042">
    <property type="entry name" value="ParAB_family"/>
    <property type="match status" value="1"/>
</dbReference>
<dbReference type="Pfam" id="PF13614">
    <property type="entry name" value="AAA_31"/>
    <property type="match status" value="1"/>
</dbReference>
<sequence length="349" mass="39728">MKKIAIFNHKGGVSKTTTAFNVGWKLAQKGKKVLLVDADSQCNLSLYSLGNQKFDEFYSSENKNNIKDALEPAFKSKPRLIEAIDCIQIPNNRNLYLLPGNLDLSECEVQLGLSFQLTDSVGALENLPGSFNYLFEKVAGRYNFEYVIIDMNPSLSSINQDLLITSDYFFVPTSPDIFSYMAIKSLSRILPNWEKWAKNARNLFKDAEYPLPMNTPKFLGYTINDYNLSKGKPTKAFAELMDRISDVINQELVPNLKNEGMLLDDDKYIAAQQLNANLRSQHRDLQKYCIAEISNFNKLIAMSNDRSIPIFELSNRGMQEGQKRTLGWFKALFDMIADKILLMTNDEES</sequence>
<dbReference type="Proteomes" id="UP000423156">
    <property type="component" value="Unassembled WGS sequence"/>
</dbReference>
<dbReference type="Gene3D" id="3.40.50.300">
    <property type="entry name" value="P-loop containing nucleotide triphosphate hydrolases"/>
    <property type="match status" value="1"/>
</dbReference>
<gene>
    <name evidence="2" type="ORF">F7D71_05265</name>
</gene>
<protein>
    <submittedName>
        <fullName evidence="2">AAA family ATPase</fullName>
    </submittedName>
</protein>
<proteinExistence type="predicted"/>
<dbReference type="AlphaFoldDB" id="A0AA90UMH1"/>
<dbReference type="EMBL" id="VZBZ01000072">
    <property type="protein sequence ID" value="MQN77282.1"/>
    <property type="molecule type" value="Genomic_DNA"/>
</dbReference>
<dbReference type="InterPro" id="IPR050678">
    <property type="entry name" value="DNA_Partitioning_ATPase"/>
</dbReference>
<accession>A0AA90UMH1</accession>
<comment type="caution">
    <text evidence="2">The sequence shown here is derived from an EMBL/GenBank/DDBJ whole genome shotgun (WGS) entry which is preliminary data.</text>
</comment>